<comment type="caution">
    <text evidence="3">The sequence shown here is derived from an EMBL/GenBank/DDBJ whole genome shotgun (WGS) entry which is preliminary data.</text>
</comment>
<dbReference type="Pfam" id="PF00378">
    <property type="entry name" value="ECH_1"/>
    <property type="match status" value="1"/>
</dbReference>
<dbReference type="Gene3D" id="1.10.12.10">
    <property type="entry name" value="Lyase 2-enoyl-coa Hydratase, Chain A, domain 2"/>
    <property type="match status" value="1"/>
</dbReference>
<gene>
    <name evidence="3" type="ORF">VQ02_07995</name>
</gene>
<proteinExistence type="inferred from homology"/>
<dbReference type="RefSeq" id="WP_048443644.1">
    <property type="nucleotide sequence ID" value="NZ_LABY01000047.1"/>
</dbReference>
<dbReference type="InterPro" id="IPR029045">
    <property type="entry name" value="ClpP/crotonase-like_dom_sf"/>
</dbReference>
<sequence length="261" mass="26185">MTLTLERQGPHLRATLDDPPTRNALSAAMVEALHGLLAGIEADATLRSLTLTGANGSFCAGADLKGALPALDAPPGPDDPVRALNRAGGQLFARLDACPVPVVAVVDGPALGGGLGLVACADLVVATPAARFGLPEAGLGVPPAQIAPYLVARLGPARARRLALLGERLDAEAGLAIGLVDMTCAPGEVEVRLAGILAGIGRGAPGALRTTKHLLRSAAWPPGDGFVEEAAALFAAALRGPEGREGVAAFAARRNPAWVGG</sequence>
<dbReference type="InterPro" id="IPR001753">
    <property type="entry name" value="Enoyl-CoA_hydra/iso"/>
</dbReference>
<evidence type="ECO:0000313" key="3">
    <source>
        <dbReference type="EMBL" id="KMO40398.1"/>
    </source>
</evidence>
<dbReference type="PANTHER" id="PTHR42964:SF1">
    <property type="entry name" value="POLYKETIDE BIOSYNTHESIS ENOYL-COA HYDRATASE PKSH-RELATED"/>
    <property type="match status" value="1"/>
</dbReference>
<dbReference type="InterPro" id="IPR014748">
    <property type="entry name" value="Enoyl-CoA_hydra_C"/>
</dbReference>
<dbReference type="GO" id="GO:0003824">
    <property type="term" value="F:catalytic activity"/>
    <property type="evidence" value="ECO:0007669"/>
    <property type="project" value="UniProtKB-ARBA"/>
</dbReference>
<evidence type="ECO:0000313" key="4">
    <source>
        <dbReference type="Proteomes" id="UP000035955"/>
    </source>
</evidence>
<dbReference type="InterPro" id="IPR051683">
    <property type="entry name" value="Enoyl-CoA_Hydratase/Isomerase"/>
</dbReference>
<reference evidence="3 4" key="1">
    <citation type="submission" date="2015-03" db="EMBL/GenBank/DDBJ databases">
        <title>Genome sequencing of Methylobacterium variabile DSM 16961.</title>
        <authorList>
            <person name="Chaudhry V."/>
            <person name="Patil P.B."/>
        </authorList>
    </citation>
    <scope>NUCLEOTIDE SEQUENCE [LARGE SCALE GENOMIC DNA]</scope>
    <source>
        <strain evidence="3 4">DSM 16961</strain>
    </source>
</reference>
<dbReference type="AlphaFoldDB" id="A0A0J6T482"/>
<evidence type="ECO:0000256" key="1">
    <source>
        <dbReference type="ARBA" id="ARBA00005254"/>
    </source>
</evidence>
<comment type="similarity">
    <text evidence="1">Belongs to the enoyl-CoA hydratase/isomerase family.</text>
</comment>
<dbReference type="CDD" id="cd06558">
    <property type="entry name" value="crotonase-like"/>
    <property type="match status" value="1"/>
</dbReference>
<dbReference type="EMBL" id="LABY01000047">
    <property type="protein sequence ID" value="KMO40398.1"/>
    <property type="molecule type" value="Genomic_DNA"/>
</dbReference>
<evidence type="ECO:0008006" key="5">
    <source>
        <dbReference type="Google" id="ProtNLM"/>
    </source>
</evidence>
<dbReference type="Proteomes" id="UP000035955">
    <property type="component" value="Unassembled WGS sequence"/>
</dbReference>
<name>A0A0J6T482_9HYPH</name>
<accession>A0A0J6T482</accession>
<protein>
    <recommendedName>
        <fullName evidence="5">Enoyl-CoA hydratase</fullName>
    </recommendedName>
</protein>
<dbReference type="OrthoDB" id="9795727at2"/>
<dbReference type="SUPFAM" id="SSF52096">
    <property type="entry name" value="ClpP/crotonase"/>
    <property type="match status" value="1"/>
</dbReference>
<feature type="region of interest" description="Disordered" evidence="2">
    <location>
        <begin position="1"/>
        <end position="20"/>
    </location>
</feature>
<dbReference type="GO" id="GO:0008300">
    <property type="term" value="P:isoprenoid catabolic process"/>
    <property type="evidence" value="ECO:0007669"/>
    <property type="project" value="TreeGrafter"/>
</dbReference>
<organism evidence="3 4">
    <name type="scientific">Methylobacterium variabile</name>
    <dbReference type="NCBI Taxonomy" id="298794"/>
    <lineage>
        <taxon>Bacteria</taxon>
        <taxon>Pseudomonadati</taxon>
        <taxon>Pseudomonadota</taxon>
        <taxon>Alphaproteobacteria</taxon>
        <taxon>Hyphomicrobiales</taxon>
        <taxon>Methylobacteriaceae</taxon>
        <taxon>Methylobacterium</taxon>
    </lineage>
</organism>
<dbReference type="Gene3D" id="3.90.226.10">
    <property type="entry name" value="2-enoyl-CoA Hydratase, Chain A, domain 1"/>
    <property type="match status" value="1"/>
</dbReference>
<dbReference type="PATRIC" id="fig|298794.3.peg.5969"/>
<dbReference type="PANTHER" id="PTHR42964">
    <property type="entry name" value="ENOYL-COA HYDRATASE"/>
    <property type="match status" value="1"/>
</dbReference>
<evidence type="ECO:0000256" key="2">
    <source>
        <dbReference type="SAM" id="MobiDB-lite"/>
    </source>
</evidence>
<keyword evidence="4" id="KW-1185">Reference proteome</keyword>